<keyword evidence="1" id="KW-0472">Membrane</keyword>
<dbReference type="Proteomes" id="UP000243793">
    <property type="component" value="Chromosome"/>
</dbReference>
<evidence type="ECO:0000313" key="3">
    <source>
        <dbReference type="Proteomes" id="UP000243793"/>
    </source>
</evidence>
<protein>
    <submittedName>
        <fullName evidence="2">Uncharacterized protein</fullName>
    </submittedName>
</protein>
<organism evidence="2 3">
    <name type="scientific">Oceanisphaera avium</name>
    <dbReference type="NCBI Taxonomy" id="1903694"/>
    <lineage>
        <taxon>Bacteria</taxon>
        <taxon>Pseudomonadati</taxon>
        <taxon>Pseudomonadota</taxon>
        <taxon>Gammaproteobacteria</taxon>
        <taxon>Aeromonadales</taxon>
        <taxon>Aeromonadaceae</taxon>
        <taxon>Oceanisphaera</taxon>
    </lineage>
</organism>
<keyword evidence="1" id="KW-0812">Transmembrane</keyword>
<dbReference type="AlphaFoldDB" id="A0A1Y0CXU5"/>
<feature type="transmembrane region" description="Helical" evidence="1">
    <location>
        <begin position="6"/>
        <end position="24"/>
    </location>
</feature>
<proteinExistence type="predicted"/>
<gene>
    <name evidence="2" type="ORF">CBP12_05445</name>
</gene>
<evidence type="ECO:0000256" key="1">
    <source>
        <dbReference type="SAM" id="Phobius"/>
    </source>
</evidence>
<dbReference type="EMBL" id="CP021376">
    <property type="protein sequence ID" value="ART79665.1"/>
    <property type="molecule type" value="Genomic_DNA"/>
</dbReference>
<sequence>MLGGYMSALIVIMITIFISVWVWSERHNSKKMVQLQADLKEKINASIELDPKDIVLLGRAHFLSPANSRTALYRVYQDVKEPEEFKKLKALVSEVEKEEPFDTMPDEVKSSLLRMAYLLTQSGEESDKHVLTPVTNILTKYNELLEEQTASKVKTNRAYLATLVSLVIGVVSIVYAYNAPSASDIAAEVSQIMSEETGS</sequence>
<evidence type="ECO:0000313" key="2">
    <source>
        <dbReference type="EMBL" id="ART79665.1"/>
    </source>
</evidence>
<keyword evidence="3" id="KW-1185">Reference proteome</keyword>
<dbReference type="KEGG" id="ocm:CBP12_05445"/>
<feature type="transmembrane region" description="Helical" evidence="1">
    <location>
        <begin position="158"/>
        <end position="177"/>
    </location>
</feature>
<reference evidence="3" key="1">
    <citation type="submission" date="2017-05" db="EMBL/GenBank/DDBJ databases">
        <authorList>
            <person name="Sung H."/>
        </authorList>
    </citation>
    <scope>NUCLEOTIDE SEQUENCE [LARGE SCALE GENOMIC DNA]</scope>
    <source>
        <strain evidence="3">AMac2203</strain>
    </source>
</reference>
<keyword evidence="1" id="KW-1133">Transmembrane helix</keyword>
<name>A0A1Y0CXU5_9GAMM</name>
<accession>A0A1Y0CXU5</accession>